<feature type="compositionally biased region" description="Basic residues" evidence="1">
    <location>
        <begin position="981"/>
        <end position="990"/>
    </location>
</feature>
<accession>A0A6J4LMR6</accession>
<dbReference type="CDD" id="cd00338">
    <property type="entry name" value="Ser_Recombinase"/>
    <property type="match status" value="1"/>
</dbReference>
<sequence>MPELRDDDGGDAELLLGPKMHAALQDAVARGVWGFFRQSTGAQAINHRYSQRVQEDDQIENAMALGVPKESVRVLLAYGESGREGVVRRKFQELIRLIEGGRVGLLLLARHDRLSRNSPDADAAYRAMRKHGVLMMVDGRIYDPSDDGDDFVLSIYSRFWEFENRARSRWLASTRFAKARDLKLPIPLPTGMVWADPLDLDYVARLQGAGLQAALSDLSAHKVAAPARARSPHEAAQGDANTGRLLYALPYPDEEVQRALRLLGEWLLETGAPGQVLRRIREGAGGWPRPGEVPVQSGPRVFGPKTKIQWMPATYAWIYEFLQSPALYGTYQYRAESLAPKRRPRAPGAVAPGGGREDPPDRLEMNRVRRDLGKYVVRVENAFPGLYPAQYADRIQEVLSNPRTWRWKKNPAIPVCTLQAIRIARCNHEMVPGRHCGSAVKAHANPNLVDGYDYVGSGCRARRTDPHFTRVPAVLDKHLLDVLQEVFTVERLRRFRDLVRTDREAHGVQRAELERSLARAEAGQDTAMEYALKANREAGRLRKLEKEAEAKGRDTEEEDWKGKASKLGTTAAGIRAQLAGLSADDDAFRRASAADLEKVVALGTDLPRLIERARTVPGALQRITDALVDTVRVRRLGHSVFEMVVEFPTGETVRRIFCDGRMASPQPARLYCARRLEAGTDVHTVSGELITALAEASGRGCGVWRPERVKGAALVHEHFESVKPRGGEHRSAGEIARAIGEPETRVYAEALCGHLGPARWNGGRLTFAPTERELQRTFRGYAKRWVAEKYGVAEEDLVEVRTASPKGSEQYERLRYLLTKEDTPLIDGMGRRFMSRSLYEGEGLQAAEEAYESGVRESLEAAVAALGDPAYRPEDFVPAVDAPALWQERFPFVTFNRIHAQIRADRLVAVHARGRSSRGRVYGNLVFVHVPAEVRATEDEWVLRRWLWGEAGVPGRRGRRGRTSGDGERSPGSSRPAGGAKPRRRRKGDA</sequence>
<reference evidence="3" key="1">
    <citation type="submission" date="2020-02" db="EMBL/GenBank/DDBJ databases">
        <authorList>
            <person name="Meier V. D."/>
        </authorList>
    </citation>
    <scope>NUCLEOTIDE SEQUENCE</scope>
    <source>
        <strain evidence="3">AVDCRST_MAG68</strain>
    </source>
</reference>
<dbReference type="Gene3D" id="3.40.50.1390">
    <property type="entry name" value="Resolvase, N-terminal catalytic domain"/>
    <property type="match status" value="1"/>
</dbReference>
<evidence type="ECO:0000259" key="2">
    <source>
        <dbReference type="SMART" id="SM00857"/>
    </source>
</evidence>
<dbReference type="PANTHER" id="PTHR30461:SF23">
    <property type="entry name" value="DNA RECOMBINASE-RELATED"/>
    <property type="match status" value="1"/>
</dbReference>
<feature type="region of interest" description="Disordered" evidence="1">
    <location>
        <begin position="342"/>
        <end position="362"/>
    </location>
</feature>
<name>A0A6J4LMR6_9BACT</name>
<evidence type="ECO:0000313" key="3">
    <source>
        <dbReference type="EMBL" id="CAA9336182.1"/>
    </source>
</evidence>
<dbReference type="SUPFAM" id="SSF53041">
    <property type="entry name" value="Resolvase-like"/>
    <property type="match status" value="1"/>
</dbReference>
<gene>
    <name evidence="3" type="ORF">AVDCRST_MAG68-3374</name>
</gene>
<feature type="domain" description="Resolvase/invertase-type recombinase catalytic" evidence="2">
    <location>
        <begin position="32"/>
        <end position="184"/>
    </location>
</feature>
<dbReference type="InterPro" id="IPR050639">
    <property type="entry name" value="SSR_resolvase"/>
</dbReference>
<feature type="region of interest" description="Disordered" evidence="1">
    <location>
        <begin position="954"/>
        <end position="990"/>
    </location>
</feature>
<protein>
    <recommendedName>
        <fullName evidence="2">Resolvase/invertase-type recombinase catalytic domain-containing protein</fullName>
    </recommendedName>
</protein>
<dbReference type="Pfam" id="PF00239">
    <property type="entry name" value="Resolvase"/>
    <property type="match status" value="1"/>
</dbReference>
<evidence type="ECO:0000256" key="1">
    <source>
        <dbReference type="SAM" id="MobiDB-lite"/>
    </source>
</evidence>
<organism evidence="3">
    <name type="scientific">uncultured Gemmatimonadota bacterium</name>
    <dbReference type="NCBI Taxonomy" id="203437"/>
    <lineage>
        <taxon>Bacteria</taxon>
        <taxon>Pseudomonadati</taxon>
        <taxon>Gemmatimonadota</taxon>
        <taxon>environmental samples</taxon>
    </lineage>
</organism>
<dbReference type="PANTHER" id="PTHR30461">
    <property type="entry name" value="DNA-INVERTASE FROM LAMBDOID PROPHAGE"/>
    <property type="match status" value="1"/>
</dbReference>
<dbReference type="EMBL" id="CADCTW010000133">
    <property type="protein sequence ID" value="CAA9336182.1"/>
    <property type="molecule type" value="Genomic_DNA"/>
</dbReference>
<dbReference type="AlphaFoldDB" id="A0A6J4LMR6"/>
<proteinExistence type="predicted"/>
<dbReference type="GO" id="GO:0003677">
    <property type="term" value="F:DNA binding"/>
    <property type="evidence" value="ECO:0007669"/>
    <property type="project" value="InterPro"/>
</dbReference>
<dbReference type="InterPro" id="IPR006119">
    <property type="entry name" value="Resolv_N"/>
</dbReference>
<dbReference type="SMART" id="SM00857">
    <property type="entry name" value="Resolvase"/>
    <property type="match status" value="1"/>
</dbReference>
<dbReference type="GO" id="GO:0000150">
    <property type="term" value="F:DNA strand exchange activity"/>
    <property type="evidence" value="ECO:0007669"/>
    <property type="project" value="InterPro"/>
</dbReference>
<dbReference type="InterPro" id="IPR036162">
    <property type="entry name" value="Resolvase-like_N_sf"/>
</dbReference>